<dbReference type="SMART" id="SM00146">
    <property type="entry name" value="PI3Kc"/>
    <property type="match status" value="1"/>
</dbReference>
<evidence type="ECO:0000259" key="11">
    <source>
        <dbReference type="PROSITE" id="PS51547"/>
    </source>
</evidence>
<comment type="similarity">
    <text evidence="6 7">Belongs to the PI3/PI4-kinase family.</text>
</comment>
<dbReference type="InterPro" id="IPR002420">
    <property type="entry name" value="PI3K-type_C2_dom"/>
</dbReference>
<dbReference type="GO" id="GO:0005777">
    <property type="term" value="C:peroxisome"/>
    <property type="evidence" value="ECO:0007669"/>
    <property type="project" value="TreeGrafter"/>
</dbReference>
<dbReference type="GO" id="GO:0048015">
    <property type="term" value="P:phosphatidylinositol-mediated signaling"/>
    <property type="evidence" value="ECO:0007669"/>
    <property type="project" value="TreeGrafter"/>
</dbReference>
<dbReference type="SUPFAM" id="SSF48371">
    <property type="entry name" value="ARM repeat"/>
    <property type="match status" value="1"/>
</dbReference>
<dbReference type="SMART" id="SM00145">
    <property type="entry name" value="PI3Ka"/>
    <property type="match status" value="1"/>
</dbReference>
<accession>B8B9J6</accession>
<dbReference type="GO" id="GO:0000407">
    <property type="term" value="C:phagophore assembly site"/>
    <property type="evidence" value="ECO:0007669"/>
    <property type="project" value="TreeGrafter"/>
</dbReference>
<dbReference type="Gene3D" id="1.10.1070.11">
    <property type="entry name" value="Phosphatidylinositol 3-/4-kinase, catalytic domain"/>
    <property type="match status" value="1"/>
</dbReference>
<evidence type="ECO:0000256" key="8">
    <source>
        <dbReference type="SAM" id="MobiDB-lite"/>
    </source>
</evidence>
<evidence type="ECO:0000313" key="12">
    <source>
        <dbReference type="EMBL" id="EEC83339.1"/>
    </source>
</evidence>
<reference evidence="12 13" key="1">
    <citation type="journal article" date="2005" name="PLoS Biol.">
        <title>The genomes of Oryza sativa: a history of duplications.</title>
        <authorList>
            <person name="Yu J."/>
            <person name="Wang J."/>
            <person name="Lin W."/>
            <person name="Li S."/>
            <person name="Li H."/>
            <person name="Zhou J."/>
            <person name="Ni P."/>
            <person name="Dong W."/>
            <person name="Hu S."/>
            <person name="Zeng C."/>
            <person name="Zhang J."/>
            <person name="Zhang Y."/>
            <person name="Li R."/>
            <person name="Xu Z."/>
            <person name="Li S."/>
            <person name="Li X."/>
            <person name="Zheng H."/>
            <person name="Cong L."/>
            <person name="Lin L."/>
            <person name="Yin J."/>
            <person name="Geng J."/>
            <person name="Li G."/>
            <person name="Shi J."/>
            <person name="Liu J."/>
            <person name="Lv H."/>
            <person name="Li J."/>
            <person name="Wang J."/>
            <person name="Deng Y."/>
            <person name="Ran L."/>
            <person name="Shi X."/>
            <person name="Wang X."/>
            <person name="Wu Q."/>
            <person name="Li C."/>
            <person name="Ren X."/>
            <person name="Wang J."/>
            <person name="Wang X."/>
            <person name="Li D."/>
            <person name="Liu D."/>
            <person name="Zhang X."/>
            <person name="Ji Z."/>
            <person name="Zhao W."/>
            <person name="Sun Y."/>
            <person name="Zhang Z."/>
            <person name="Bao J."/>
            <person name="Han Y."/>
            <person name="Dong L."/>
            <person name="Ji J."/>
            <person name="Chen P."/>
            <person name="Wu S."/>
            <person name="Liu J."/>
            <person name="Xiao Y."/>
            <person name="Bu D."/>
            <person name="Tan J."/>
            <person name="Yang L."/>
            <person name="Ye C."/>
            <person name="Zhang J."/>
            <person name="Xu J."/>
            <person name="Zhou Y."/>
            <person name="Yu Y."/>
            <person name="Zhang B."/>
            <person name="Zhuang S."/>
            <person name="Wei H."/>
            <person name="Liu B."/>
            <person name="Lei M."/>
            <person name="Yu H."/>
            <person name="Li Y."/>
            <person name="Xu H."/>
            <person name="Wei S."/>
            <person name="He X."/>
            <person name="Fang L."/>
            <person name="Zhang Z."/>
            <person name="Zhang Y."/>
            <person name="Huang X."/>
            <person name="Su Z."/>
            <person name="Tong W."/>
            <person name="Li J."/>
            <person name="Tong Z."/>
            <person name="Li S."/>
            <person name="Ye J."/>
            <person name="Wang L."/>
            <person name="Fang L."/>
            <person name="Lei T."/>
            <person name="Chen C."/>
            <person name="Chen H."/>
            <person name="Xu Z."/>
            <person name="Li H."/>
            <person name="Huang H."/>
            <person name="Zhang F."/>
            <person name="Xu H."/>
            <person name="Li N."/>
            <person name="Zhao C."/>
            <person name="Li S."/>
            <person name="Dong L."/>
            <person name="Huang Y."/>
            <person name="Li L."/>
            <person name="Xi Y."/>
            <person name="Qi Q."/>
            <person name="Li W."/>
            <person name="Zhang B."/>
            <person name="Hu W."/>
            <person name="Zhang Y."/>
            <person name="Tian X."/>
            <person name="Jiao Y."/>
            <person name="Liang X."/>
            <person name="Jin J."/>
            <person name="Gao L."/>
            <person name="Zheng W."/>
            <person name="Hao B."/>
            <person name="Liu S."/>
            <person name="Wang W."/>
            <person name="Yuan L."/>
            <person name="Cao M."/>
            <person name="McDermott J."/>
            <person name="Samudrala R."/>
            <person name="Wang J."/>
            <person name="Wong G.K."/>
            <person name="Yang H."/>
        </authorList>
    </citation>
    <scope>NUCLEOTIDE SEQUENCE [LARGE SCALE GENOMIC DNA]</scope>
    <source>
        <strain evidence="13">cv. 93-11</strain>
    </source>
</reference>
<feature type="domain" description="PI3K/PI4K catalytic" evidence="9">
    <location>
        <begin position="567"/>
        <end position="922"/>
    </location>
</feature>
<dbReference type="CDD" id="cd08397">
    <property type="entry name" value="C2_PI3K_class_III"/>
    <property type="match status" value="1"/>
</dbReference>
<evidence type="ECO:0000256" key="7">
    <source>
        <dbReference type="PROSITE-ProRule" id="PRU00880"/>
    </source>
</evidence>
<dbReference type="Gene3D" id="2.60.40.150">
    <property type="entry name" value="C2 domain"/>
    <property type="match status" value="1"/>
</dbReference>
<name>B8B9J6_ORYSI</name>
<dbReference type="GO" id="GO:0034271">
    <property type="term" value="C:phosphatidylinositol 3-kinase complex, class III, type I"/>
    <property type="evidence" value="ECO:0007669"/>
    <property type="project" value="TreeGrafter"/>
</dbReference>
<dbReference type="InterPro" id="IPR042236">
    <property type="entry name" value="PI3K_accessory_sf"/>
</dbReference>
<dbReference type="PANTHER" id="PTHR10048:SF114">
    <property type="entry name" value="PHOSPHATIDYLINOSITOL 3-KINASE"/>
    <property type="match status" value="1"/>
</dbReference>
<feature type="region of interest" description="Disordered" evidence="8">
    <location>
        <begin position="928"/>
        <end position="952"/>
    </location>
</feature>
<dbReference type="Pfam" id="PF00613">
    <property type="entry name" value="PI3Ka"/>
    <property type="match status" value="2"/>
</dbReference>
<dbReference type="GO" id="GO:0000045">
    <property type="term" value="P:autophagosome assembly"/>
    <property type="evidence" value="ECO:0007669"/>
    <property type="project" value="TreeGrafter"/>
</dbReference>
<feature type="compositionally biased region" description="Polar residues" evidence="8">
    <location>
        <begin position="11"/>
        <end position="21"/>
    </location>
</feature>
<dbReference type="HOGENOM" id="CLU_004869_0_0_1"/>
<dbReference type="PANTHER" id="PTHR10048">
    <property type="entry name" value="PHOSPHATIDYLINOSITOL KINASE"/>
    <property type="match status" value="1"/>
</dbReference>
<dbReference type="InterPro" id="IPR008290">
    <property type="entry name" value="PI3K_Vps34"/>
</dbReference>
<evidence type="ECO:0000256" key="5">
    <source>
        <dbReference type="ARBA" id="ARBA00022840"/>
    </source>
</evidence>
<keyword evidence="4 6" id="KW-0418">Kinase</keyword>
<dbReference type="SUPFAM" id="SSF49562">
    <property type="entry name" value="C2 domain (Calcium/lipid-binding domain, CaLB)"/>
    <property type="match status" value="1"/>
</dbReference>
<dbReference type="Gramene" id="BGIOSGA027214-TA">
    <property type="protein sequence ID" value="BGIOSGA027214-PA"/>
    <property type="gene ID" value="BGIOSGA027214"/>
</dbReference>
<dbReference type="FunFam" id="3.30.1010.10:FF:000002">
    <property type="entry name" value="Phosphatidylinositol 3-kinase catalytic subunit type 3"/>
    <property type="match status" value="1"/>
</dbReference>
<keyword evidence="5 6" id="KW-0067">ATP-binding</keyword>
<evidence type="ECO:0000259" key="9">
    <source>
        <dbReference type="PROSITE" id="PS50290"/>
    </source>
</evidence>
<dbReference type="InterPro" id="IPR015433">
    <property type="entry name" value="PI3/4_kinase"/>
</dbReference>
<dbReference type="AlphaFoldDB" id="B8B9J6"/>
<gene>
    <name evidence="12" type="ORF">OsI_28732</name>
</gene>
<dbReference type="EMBL" id="CM000133">
    <property type="protein sequence ID" value="EEC83339.1"/>
    <property type="molecule type" value="Genomic_DNA"/>
</dbReference>
<dbReference type="PIRSF" id="PIRSF000587">
    <property type="entry name" value="PI3K_Vps34"/>
    <property type="match status" value="1"/>
</dbReference>
<dbReference type="STRING" id="39946.B8B9J6"/>
<feature type="domain" description="C2 PI3K-type" evidence="11">
    <location>
        <begin position="36"/>
        <end position="191"/>
    </location>
</feature>
<keyword evidence="2 6" id="KW-0808">Transferase</keyword>
<protein>
    <recommendedName>
        <fullName evidence="1">phosphatidylinositol 3-kinase</fullName>
        <ecNumber evidence="1">2.7.1.137</ecNumber>
    </recommendedName>
</protein>
<dbReference type="GO" id="GO:0006897">
    <property type="term" value="P:endocytosis"/>
    <property type="evidence" value="ECO:0007669"/>
    <property type="project" value="TreeGrafter"/>
</dbReference>
<evidence type="ECO:0000313" key="13">
    <source>
        <dbReference type="Proteomes" id="UP000007015"/>
    </source>
</evidence>
<evidence type="ECO:0000256" key="6">
    <source>
        <dbReference type="PIRNR" id="PIRNR000587"/>
    </source>
</evidence>
<dbReference type="Pfam" id="PF00792">
    <property type="entry name" value="PI3K_C2"/>
    <property type="match status" value="1"/>
</dbReference>
<dbReference type="CDD" id="cd00870">
    <property type="entry name" value="PI3Ka_III"/>
    <property type="match status" value="1"/>
</dbReference>
<feature type="domain" description="PIK helical" evidence="10">
    <location>
        <begin position="290"/>
        <end position="486"/>
    </location>
</feature>
<dbReference type="CDD" id="cd00896">
    <property type="entry name" value="PI3Kc_III"/>
    <property type="match status" value="1"/>
</dbReference>
<dbReference type="PROSITE" id="PS50290">
    <property type="entry name" value="PI3_4_KINASE_3"/>
    <property type="match status" value="1"/>
</dbReference>
<dbReference type="FunFam" id="1.25.40.70:FF:000012">
    <property type="entry name" value="phosphatidylinositol 3-kinase, root isoform"/>
    <property type="match status" value="1"/>
</dbReference>
<dbReference type="InterPro" id="IPR016024">
    <property type="entry name" value="ARM-type_fold"/>
</dbReference>
<dbReference type="OMA" id="LIPRWES"/>
<dbReference type="PROSITE" id="PS51547">
    <property type="entry name" value="C2_PI3K"/>
    <property type="match status" value="1"/>
</dbReference>
<dbReference type="EC" id="2.7.1.137" evidence="1"/>
<evidence type="ECO:0000256" key="3">
    <source>
        <dbReference type="ARBA" id="ARBA00022741"/>
    </source>
</evidence>
<organism evidence="12 13">
    <name type="scientific">Oryza sativa subsp. indica</name>
    <name type="common">Rice</name>
    <dbReference type="NCBI Taxonomy" id="39946"/>
    <lineage>
        <taxon>Eukaryota</taxon>
        <taxon>Viridiplantae</taxon>
        <taxon>Streptophyta</taxon>
        <taxon>Embryophyta</taxon>
        <taxon>Tracheophyta</taxon>
        <taxon>Spermatophyta</taxon>
        <taxon>Magnoliopsida</taxon>
        <taxon>Liliopsida</taxon>
        <taxon>Poales</taxon>
        <taxon>Poaceae</taxon>
        <taxon>BOP clade</taxon>
        <taxon>Oryzoideae</taxon>
        <taxon>Oryzeae</taxon>
        <taxon>Oryzinae</taxon>
        <taxon>Oryza</taxon>
        <taxon>Oryza sativa</taxon>
    </lineage>
</organism>
<dbReference type="InterPro" id="IPR036940">
    <property type="entry name" value="PI3/4_kinase_cat_sf"/>
</dbReference>
<dbReference type="InterPro" id="IPR057756">
    <property type="entry name" value="PI3-kinase_type3/VPS34_cat"/>
</dbReference>
<dbReference type="GO" id="GO:0034272">
    <property type="term" value="C:phosphatidylinositol 3-kinase complex, class III, type II"/>
    <property type="evidence" value="ECO:0007669"/>
    <property type="project" value="TreeGrafter"/>
</dbReference>
<dbReference type="InterPro" id="IPR011009">
    <property type="entry name" value="Kinase-like_dom_sf"/>
</dbReference>
<proteinExistence type="inferred from homology"/>
<dbReference type="PROSITE" id="PS51545">
    <property type="entry name" value="PIK_HELICAL"/>
    <property type="match status" value="1"/>
</dbReference>
<dbReference type="Gene3D" id="1.25.40.70">
    <property type="entry name" value="Phosphatidylinositol 3-kinase, accessory domain (PIK)"/>
    <property type="match status" value="1"/>
</dbReference>
<dbReference type="SUPFAM" id="SSF56112">
    <property type="entry name" value="Protein kinase-like (PK-like)"/>
    <property type="match status" value="2"/>
</dbReference>
<dbReference type="SMART" id="SM00142">
    <property type="entry name" value="PI3K_C2"/>
    <property type="match status" value="1"/>
</dbReference>
<dbReference type="GO" id="GO:0016303">
    <property type="term" value="F:1-phosphatidylinositol-3-kinase activity"/>
    <property type="evidence" value="ECO:0007669"/>
    <property type="project" value="UniProtKB-EC"/>
</dbReference>
<evidence type="ECO:0000256" key="1">
    <source>
        <dbReference type="ARBA" id="ARBA00012073"/>
    </source>
</evidence>
<evidence type="ECO:0000256" key="4">
    <source>
        <dbReference type="ARBA" id="ARBA00022777"/>
    </source>
</evidence>
<sequence>MPSAPDEAQAGVTTGTADHSSCSGGKEFRFILSQDISLPLSFRVNRFVPDRTLLIERSAPVLFVECTLYIDGVQFGLSTNTRLKSLGSPYCWNELVTLSAKYRDLTPFSHLAFTVWDMSSGEDNIYIVGGTTISLFNSKNQLKTGRLRLRVWPNKMADGSLSTSTPGKVPKTKREEIERLERVANQYIRGQIPHIGWLDNLIANAADKLEKESERTENLHSSLIVELCSFEHRVVFQEYGAKLHTSVPSSLVDISKNKLVIACDPEIGRINPSEHKHSVLAWSLARGVNDREMKPSSVDRKLIQNILKYPPTRTLNVDEKQLLWKFRFYLTSEKKALVKFLLSVEWSDIQFMVIEIYRCANTNFSTIVTATEAKQAVALIPRWESIDVADALGLLSPVFQNEEVRAYAVGVLERASDEELQCYLLQLVQGLRFERSDRSRLAHFLVNRALSNYELASFLRWYLVVELHDPSHARRYLCTYEMLEDAIMRSVHKEENGFQVWQSLIEQAELTAQLRSIMKELSNVKHDAQTKGRILEQLFSGIFSELKNFSEPIPSPLTPTVLLDGIVPEESLVFKSANYPLCIAFSTVNGGTSKMIFKKGDNLRKDQLVIQIISLMDRLLKSDNLDLHLTPYQVLATGLEEGLVEFIPSISVAKIIQKTGSIESYLQKCNPDEDGPFGITAQCLETFIKSCAGYSVITYILGIGDRWLWLKGKTPLGTEVAGSGLMVRSAVLLECILVRIWPFWFEESYECHGQDNDKLVGNAGTDGARRSIWGLNAAGSEVAVPESHLQGHLDNLLLQDDGRLFHVDFSYMLGEQPHRFAPPSPPMKLCKEMVEAMGGTESEYYARFKSYCCEAYNILRKSSNLILNLFYLMTGSNIESITDKGTSKHVLRVARRQSLSLTTLAHGGGAWGAWRELERELELAAVGETTGVQGEGGREGSSSLTPGEGGTLGCGGKPKLDLVGAWSGAGSGTCMWREAEGPARQCMEKEALGETEFNLTGREAELQQNFRLDLDDEDAIHFLQGLINESISAFFPQVVETIHQWAQSRR</sequence>
<feature type="region of interest" description="Disordered" evidence="8">
    <location>
        <begin position="1"/>
        <end position="21"/>
    </location>
</feature>
<dbReference type="GO" id="GO:0005768">
    <property type="term" value="C:endosome"/>
    <property type="evidence" value="ECO:0007669"/>
    <property type="project" value="TreeGrafter"/>
</dbReference>
<keyword evidence="13" id="KW-1185">Reference proteome</keyword>
<evidence type="ECO:0000259" key="10">
    <source>
        <dbReference type="PROSITE" id="PS51545"/>
    </source>
</evidence>
<dbReference type="Pfam" id="PF00454">
    <property type="entry name" value="PI3_PI4_kinase"/>
    <property type="match status" value="2"/>
</dbReference>
<dbReference type="InterPro" id="IPR000403">
    <property type="entry name" value="PI3/4_kinase_cat_dom"/>
</dbReference>
<evidence type="ECO:0000256" key="2">
    <source>
        <dbReference type="ARBA" id="ARBA00022679"/>
    </source>
</evidence>
<dbReference type="InterPro" id="IPR001263">
    <property type="entry name" value="PI3K_accessory_dom"/>
</dbReference>
<dbReference type="InterPro" id="IPR035892">
    <property type="entry name" value="C2_domain_sf"/>
</dbReference>
<keyword evidence="3 6" id="KW-0547">Nucleotide-binding</keyword>
<dbReference type="Proteomes" id="UP000007015">
    <property type="component" value="Chromosome 8"/>
</dbReference>
<dbReference type="GO" id="GO:0005524">
    <property type="term" value="F:ATP binding"/>
    <property type="evidence" value="ECO:0007669"/>
    <property type="project" value="UniProtKB-UniRule"/>
</dbReference>
<dbReference type="Gene3D" id="3.30.1010.10">
    <property type="entry name" value="Phosphatidylinositol 3-kinase Catalytic Subunit, Chain A, domain 4"/>
    <property type="match status" value="1"/>
</dbReference>